<dbReference type="SUPFAM" id="SSF63825">
    <property type="entry name" value="YWTD domain"/>
    <property type="match status" value="1"/>
</dbReference>
<evidence type="ECO:0000313" key="3">
    <source>
        <dbReference type="EMBL" id="CUG89320.1"/>
    </source>
</evidence>
<name>A0A0S4JD57_BODSA</name>
<dbReference type="VEuPathDB" id="TriTrypDB:BSAL_20470"/>
<reference evidence="4" key="1">
    <citation type="submission" date="2015-09" db="EMBL/GenBank/DDBJ databases">
        <authorList>
            <consortium name="Pathogen Informatics"/>
        </authorList>
    </citation>
    <scope>NUCLEOTIDE SEQUENCE [LARGE SCALE GENOMIC DNA]</scope>
    <source>
        <strain evidence="4">Lake Konstanz</strain>
    </source>
</reference>
<sequence>MNALTLTLVICSLIAMPEATIVTTLFQGSISILAIALDSEGNILYVSDSNNALYRVTASGKKNTLLAGSGNSTSGTADGVGTLARFNIPQGLTCDDTNDIVFVSDTFNSLVRVVNLATNNVTTLAGSTYGYSDGVGSLAKFQHTTGIALLRSSNIVYVGDSDGSRVRKIEVATANVTTLADFGAPWGVAFVCVSQYGRFVYMTLYKISGGSIVARVDTQTSAKTVVAGSNTSSGYADGEGSNALFSTPTGIALNSDESSLVVCDRDNVRVRNIHLVTGIVTTLAGNGSVGATDGPGPLATFGQPIGSLWHCGGTFCGVLLADSSNCALRFLTIESITCSSSNIISGNRSSSMISSSSSSSEATSVSKSPWSSSSGSNSSSVDSLSFSGSPSQRRIFERSTWSFSGTGQVSRSPSNTLSFWLCTVPGDVVTVSLLPISEAAWPEHDLVILSASSSSYIYYDADNQSSNTLPLMTSPISQTVLRSAPYVGLNISFADSAGAAVAHWYVGTATLRDNKTTLQFTNAGTIGTRAHWNAVAFHPPISGWIASSTPLMTATSIAMILTMYCDGAPVFVASLTIPALANPLSYAAQVEATVRYSLVV</sequence>
<dbReference type="InterPro" id="IPR011042">
    <property type="entry name" value="6-blade_b-propeller_TolB-like"/>
</dbReference>
<organism evidence="3 4">
    <name type="scientific">Bodo saltans</name>
    <name type="common">Flagellated protozoan</name>
    <dbReference type="NCBI Taxonomy" id="75058"/>
    <lineage>
        <taxon>Eukaryota</taxon>
        <taxon>Discoba</taxon>
        <taxon>Euglenozoa</taxon>
        <taxon>Kinetoplastea</taxon>
        <taxon>Metakinetoplastina</taxon>
        <taxon>Eubodonida</taxon>
        <taxon>Bodonidae</taxon>
        <taxon>Bodo</taxon>
    </lineage>
</organism>
<dbReference type="AlphaFoldDB" id="A0A0S4JD57"/>
<dbReference type="PANTHER" id="PTHR46388">
    <property type="entry name" value="NHL REPEAT-CONTAINING PROTEIN 2"/>
    <property type="match status" value="1"/>
</dbReference>
<feature type="chain" id="PRO_5006622252" description="Membrane-associated protein" evidence="2">
    <location>
        <begin position="20"/>
        <end position="600"/>
    </location>
</feature>
<feature type="signal peptide" evidence="2">
    <location>
        <begin position="1"/>
        <end position="19"/>
    </location>
</feature>
<proteinExistence type="predicted"/>
<evidence type="ECO:0008006" key="5">
    <source>
        <dbReference type="Google" id="ProtNLM"/>
    </source>
</evidence>
<accession>A0A0S4JD57</accession>
<gene>
    <name evidence="3" type="ORF">BSAL_20470</name>
</gene>
<keyword evidence="4" id="KW-1185">Reference proteome</keyword>
<evidence type="ECO:0000313" key="4">
    <source>
        <dbReference type="Proteomes" id="UP000051952"/>
    </source>
</evidence>
<dbReference type="PANTHER" id="PTHR46388:SF2">
    <property type="entry name" value="NHL REPEAT-CONTAINING PROTEIN 2"/>
    <property type="match status" value="1"/>
</dbReference>
<evidence type="ECO:0000256" key="2">
    <source>
        <dbReference type="SAM" id="SignalP"/>
    </source>
</evidence>
<evidence type="ECO:0000256" key="1">
    <source>
        <dbReference type="SAM" id="MobiDB-lite"/>
    </source>
</evidence>
<dbReference type="OrthoDB" id="273823at2759"/>
<protein>
    <recommendedName>
        <fullName evidence="5">Membrane-associated protein</fullName>
    </recommendedName>
</protein>
<dbReference type="EMBL" id="CYKH01001723">
    <property type="protein sequence ID" value="CUG89320.1"/>
    <property type="molecule type" value="Genomic_DNA"/>
</dbReference>
<feature type="region of interest" description="Disordered" evidence="1">
    <location>
        <begin position="346"/>
        <end position="389"/>
    </location>
</feature>
<dbReference type="Proteomes" id="UP000051952">
    <property type="component" value="Unassembled WGS sequence"/>
</dbReference>
<dbReference type="Gene3D" id="2.120.10.30">
    <property type="entry name" value="TolB, C-terminal domain"/>
    <property type="match status" value="2"/>
</dbReference>
<keyword evidence="2" id="KW-0732">Signal</keyword>